<evidence type="ECO:0000256" key="1">
    <source>
        <dbReference type="ARBA" id="ARBA00023242"/>
    </source>
</evidence>
<gene>
    <name evidence="4" type="ORF">CSUB01_07848</name>
</gene>
<dbReference type="EMBL" id="JMSE01000380">
    <property type="protein sequence ID" value="KDN70185.1"/>
    <property type="molecule type" value="Genomic_DNA"/>
</dbReference>
<dbReference type="SUPFAM" id="SSF57701">
    <property type="entry name" value="Zn2/Cys6 DNA-binding domain"/>
    <property type="match status" value="1"/>
</dbReference>
<feature type="compositionally biased region" description="Polar residues" evidence="2">
    <location>
        <begin position="215"/>
        <end position="224"/>
    </location>
</feature>
<keyword evidence="3" id="KW-0472">Membrane</keyword>
<evidence type="ECO:0000256" key="3">
    <source>
        <dbReference type="SAM" id="Phobius"/>
    </source>
</evidence>
<dbReference type="Proteomes" id="UP000027238">
    <property type="component" value="Unassembled WGS sequence"/>
</dbReference>
<dbReference type="HOGENOM" id="CLU_662240_0_0_1"/>
<dbReference type="Gene3D" id="4.10.240.10">
    <property type="entry name" value="Zn(2)-C6 fungal-type DNA-binding domain"/>
    <property type="match status" value="1"/>
</dbReference>
<feature type="compositionally biased region" description="Basic and acidic residues" evidence="2">
    <location>
        <begin position="196"/>
        <end position="206"/>
    </location>
</feature>
<evidence type="ECO:0000313" key="5">
    <source>
        <dbReference type="Proteomes" id="UP000027238"/>
    </source>
</evidence>
<evidence type="ECO:0000313" key="4">
    <source>
        <dbReference type="EMBL" id="KDN70185.1"/>
    </source>
</evidence>
<organism evidence="4 5">
    <name type="scientific">Colletotrichum sublineola</name>
    <name type="common">Sorghum anthracnose fungus</name>
    <dbReference type="NCBI Taxonomy" id="1173701"/>
    <lineage>
        <taxon>Eukaryota</taxon>
        <taxon>Fungi</taxon>
        <taxon>Dikarya</taxon>
        <taxon>Ascomycota</taxon>
        <taxon>Pezizomycotina</taxon>
        <taxon>Sordariomycetes</taxon>
        <taxon>Hypocreomycetidae</taxon>
        <taxon>Glomerellales</taxon>
        <taxon>Glomerellaceae</taxon>
        <taxon>Colletotrichum</taxon>
        <taxon>Colletotrichum graminicola species complex</taxon>
    </lineage>
</organism>
<name>A0A066XW92_COLSU</name>
<dbReference type="CDD" id="cd00067">
    <property type="entry name" value="GAL4"/>
    <property type="match status" value="1"/>
</dbReference>
<dbReference type="GO" id="GO:0000981">
    <property type="term" value="F:DNA-binding transcription factor activity, RNA polymerase II-specific"/>
    <property type="evidence" value="ECO:0007669"/>
    <property type="project" value="InterPro"/>
</dbReference>
<keyword evidence="5" id="KW-1185">Reference proteome</keyword>
<keyword evidence="1" id="KW-0539">Nucleus</keyword>
<feature type="region of interest" description="Disordered" evidence="2">
    <location>
        <begin position="145"/>
        <end position="228"/>
    </location>
</feature>
<comment type="caution">
    <text evidence="4">The sequence shown here is derived from an EMBL/GenBank/DDBJ whole genome shotgun (WGS) entry which is preliminary data.</text>
</comment>
<protein>
    <recommendedName>
        <fullName evidence="6">Zn(2)-C6 fungal-type domain-containing protein</fullName>
    </recommendedName>
</protein>
<feature type="compositionally biased region" description="Low complexity" evidence="2">
    <location>
        <begin position="147"/>
        <end position="162"/>
    </location>
</feature>
<feature type="transmembrane region" description="Helical" evidence="3">
    <location>
        <begin position="293"/>
        <end position="311"/>
    </location>
</feature>
<proteinExistence type="predicted"/>
<keyword evidence="3" id="KW-1133">Transmembrane helix</keyword>
<reference evidence="5" key="1">
    <citation type="journal article" date="2014" name="Genome Announc.">
        <title>Draft genome sequence of Colletotrichum sublineola, a destructive pathogen of cultivated sorghum.</title>
        <authorList>
            <person name="Baroncelli R."/>
            <person name="Sanz-Martin J.M."/>
            <person name="Rech G.E."/>
            <person name="Sukno S.A."/>
            <person name="Thon M.R."/>
        </authorList>
    </citation>
    <scope>NUCLEOTIDE SEQUENCE [LARGE SCALE GENOMIC DNA]</scope>
    <source>
        <strain evidence="5">TX430BB</strain>
    </source>
</reference>
<accession>A0A066XW92</accession>
<dbReference type="OrthoDB" id="5238393at2759"/>
<dbReference type="AlphaFoldDB" id="A0A066XW92"/>
<evidence type="ECO:0000256" key="2">
    <source>
        <dbReference type="SAM" id="MobiDB-lite"/>
    </source>
</evidence>
<dbReference type="GO" id="GO:0008270">
    <property type="term" value="F:zinc ion binding"/>
    <property type="evidence" value="ECO:0007669"/>
    <property type="project" value="InterPro"/>
</dbReference>
<sequence>MMGSRRSACDACRTRKLRCKRPNQCQAELMTFGSGSVPAFELEHEPCERCLSSSIPCVTTIASPSTGDSSAVWNLYMPSPLEWAQDGSTELATGDMDKVANSSIGEPAMIPNLLGYQDMDMPDLHRLIKETDGAFLESFLAAGDTFPSPSSSSSSSSSSRSRLSATDAGPDCRHSQLCSHFHSHSHSHEPQALADQAHDAREDYRSSTEPPQPSPSIAANTCPSPSNPGPLNPYNRLYSLYSSLSYRFFMCSAPSAGDGGDITLSSVLHAMSDFLTILVQLDRSGQKADCNTIFVMLLCYLHIAALARALLHKERKRPRRLDHSMRPQLLIEGVSVPMCEDMRVKVLGLVLKEQFASIEGIIGLTEEYCVSGRNSQHSRLLHGEESVTILKAVMDTNHVNGLGPDVVVILREYLR</sequence>
<evidence type="ECO:0008006" key="6">
    <source>
        <dbReference type="Google" id="ProtNLM"/>
    </source>
</evidence>
<dbReference type="InterPro" id="IPR001138">
    <property type="entry name" value="Zn2Cys6_DnaBD"/>
</dbReference>
<dbReference type="InterPro" id="IPR036864">
    <property type="entry name" value="Zn2-C6_fun-type_DNA-bd_sf"/>
</dbReference>
<keyword evidence="3" id="KW-0812">Transmembrane</keyword>